<protein>
    <submittedName>
        <fullName evidence="1">Uncharacterized protein</fullName>
    </submittedName>
</protein>
<reference evidence="1 2" key="1">
    <citation type="journal article" date="2015" name="Genome Biol. Evol.">
        <title>Phylogenomic analyses indicate that early fungi evolved digesting cell walls of algal ancestors of land plants.</title>
        <authorList>
            <person name="Chang Y."/>
            <person name="Wang S."/>
            <person name="Sekimoto S."/>
            <person name="Aerts A.L."/>
            <person name="Choi C."/>
            <person name="Clum A."/>
            <person name="LaButti K.M."/>
            <person name="Lindquist E.A."/>
            <person name="Yee Ngan C."/>
            <person name="Ohm R.A."/>
            <person name="Salamov A.A."/>
            <person name="Grigoriev I.V."/>
            <person name="Spatafora J.W."/>
            <person name="Berbee M.L."/>
        </authorList>
    </citation>
    <scope>NUCLEOTIDE SEQUENCE [LARGE SCALE GENOMIC DNA]</scope>
    <source>
        <strain evidence="1 2">JEL478</strain>
    </source>
</reference>
<organism evidence="1 2">
    <name type="scientific">Gonapodya prolifera (strain JEL478)</name>
    <name type="common">Monoblepharis prolifera</name>
    <dbReference type="NCBI Taxonomy" id="1344416"/>
    <lineage>
        <taxon>Eukaryota</taxon>
        <taxon>Fungi</taxon>
        <taxon>Fungi incertae sedis</taxon>
        <taxon>Chytridiomycota</taxon>
        <taxon>Chytridiomycota incertae sedis</taxon>
        <taxon>Monoblepharidomycetes</taxon>
        <taxon>Monoblepharidales</taxon>
        <taxon>Gonapodyaceae</taxon>
        <taxon>Gonapodya</taxon>
    </lineage>
</organism>
<proteinExistence type="predicted"/>
<evidence type="ECO:0000313" key="1">
    <source>
        <dbReference type="EMBL" id="KXS17937.1"/>
    </source>
</evidence>
<dbReference type="Proteomes" id="UP000070544">
    <property type="component" value="Unassembled WGS sequence"/>
</dbReference>
<dbReference type="EMBL" id="KQ965744">
    <property type="protein sequence ID" value="KXS17937.1"/>
    <property type="molecule type" value="Genomic_DNA"/>
</dbReference>
<name>A0A139AMD7_GONPJ</name>
<gene>
    <name evidence="1" type="ORF">M427DRAFT_54165</name>
</gene>
<dbReference type="AlphaFoldDB" id="A0A139AMD7"/>
<keyword evidence="2" id="KW-1185">Reference proteome</keyword>
<sequence>MGSSQSQFASSFLAELQQEQLHVLVQDMGGYLIKRNFKVSAGARSRYSLYRSANCACAVAVSGRRLVVQVNRNFTLSIPHARVPGDQIEIRTDPKNLEWLEVKFDAGTMVNNASGTCTIRLKAGPEAANIVGLCNELAQQAAPLIARLAPESLPKAFLYGAPGTPVRIQKGSPPVHIPVL</sequence>
<accession>A0A139AMD7</accession>
<evidence type="ECO:0000313" key="2">
    <source>
        <dbReference type="Proteomes" id="UP000070544"/>
    </source>
</evidence>